<keyword evidence="5" id="KW-0067">ATP-binding</keyword>
<evidence type="ECO:0000256" key="5">
    <source>
        <dbReference type="ARBA" id="ARBA00022840"/>
    </source>
</evidence>
<dbReference type="HOGENOM" id="CLU_015599_1_0_1"/>
<reference evidence="8 9" key="1">
    <citation type="journal article" date="2012" name="G3 (Bethesda)">
        <title>Pichia sorbitophila, an interspecies yeast hybrid reveals early steps of genome resolution following polyploidization.</title>
        <authorList>
            <person name="Leh Louis V."/>
            <person name="Despons L."/>
            <person name="Friedrich A."/>
            <person name="Martin T."/>
            <person name="Durrens P."/>
            <person name="Casaregola S."/>
            <person name="Neuveglise C."/>
            <person name="Fairhead C."/>
            <person name="Marck C."/>
            <person name="Cruz J.A."/>
            <person name="Straub M.L."/>
            <person name="Kugler V."/>
            <person name="Sacerdot C."/>
            <person name="Uzunov Z."/>
            <person name="Thierry A."/>
            <person name="Weiss S."/>
            <person name="Bleykasten C."/>
            <person name="De Montigny J."/>
            <person name="Jacques N."/>
            <person name="Jung P."/>
            <person name="Lemaire M."/>
            <person name="Mallet S."/>
            <person name="Morel G."/>
            <person name="Richard G.F."/>
            <person name="Sarkar A."/>
            <person name="Savel G."/>
            <person name="Schacherer J."/>
            <person name="Seret M.L."/>
            <person name="Talla E."/>
            <person name="Samson G."/>
            <person name="Jubin C."/>
            <person name="Poulain J."/>
            <person name="Vacherie B."/>
            <person name="Barbe V."/>
            <person name="Pelletier E."/>
            <person name="Sherman D.J."/>
            <person name="Westhof E."/>
            <person name="Weissenbach J."/>
            <person name="Baret P.V."/>
            <person name="Wincker P."/>
            <person name="Gaillardin C."/>
            <person name="Dujon B."/>
            <person name="Souciet J.L."/>
        </authorList>
    </citation>
    <scope>NUCLEOTIDE SEQUENCE [LARGE SCALE GENOMIC DNA]</scope>
    <source>
        <strain evidence="9">ATCC MYA-4447 / BCRC 22081 / CBS 7064 / NBRC 10061 / NRRL Y-12695</strain>
    </source>
</reference>
<dbReference type="NCBIfam" id="TIGR02432">
    <property type="entry name" value="lysidine_TilS_N"/>
    <property type="match status" value="1"/>
</dbReference>
<dbReference type="Pfam" id="PF01171">
    <property type="entry name" value="ATP_bind_3"/>
    <property type="match status" value="1"/>
</dbReference>
<name>G8YQ47_PICSO</name>
<dbReference type="PANTHER" id="PTHR43033">
    <property type="entry name" value="TRNA(ILE)-LYSIDINE SYNTHASE-RELATED"/>
    <property type="match status" value="1"/>
</dbReference>
<proteinExistence type="inferred from homology"/>
<sequence>MIPDHLFSKSILRCLDSTQLPSTLCIALSGGVDSMCLTYLLSRWAKKYRVGLKAITIDHSYRKESANEAALIGRCVEKWCVQHEVHKIEYGTDIKSITNFEEVARTRRYEIFDRVCRVSNASHICVAHTLDDQLETFVQRLRHNSSLFGLAGLREVANIPLPECAPARVRSPVRVIRPLLEFCKADLVATCKENGVKWFEDYTNDDVGLTERNMLRYLINSYVPAQLSETPCDNGERVHLLQSVSKERLLETYGEVRELESTVRNQVRALHSASDVSLDKSNLSLRLSVPVSLSLDLPDGVSVLSRWMYEVFYPISASKHYHWAYAKLERHLVPKIKQHITSSSAASPLKINYLNVLFNITYHDTTKILNINCRRQPFIRNESLPTIQVDNLAPSTWSRWYFFDRRFWLSFYTQKSGIKLHVEPYDVKMHFKIVQELLGKSKEHEFLRNKKYNCIPMVIIHHQGMTDIAFPTCNIYSDGRLVKVDWDTKV</sequence>
<comment type="catalytic activity">
    <reaction evidence="6">
        <text>cytidine(34) in tRNA(Ile2) + L-lysine + ATP = lysidine(34) in tRNA(Ile2) + AMP + diphosphate + H(+)</text>
        <dbReference type="Rhea" id="RHEA:43744"/>
        <dbReference type="Rhea" id="RHEA-COMP:10625"/>
        <dbReference type="Rhea" id="RHEA-COMP:10670"/>
        <dbReference type="ChEBI" id="CHEBI:15378"/>
        <dbReference type="ChEBI" id="CHEBI:30616"/>
        <dbReference type="ChEBI" id="CHEBI:32551"/>
        <dbReference type="ChEBI" id="CHEBI:33019"/>
        <dbReference type="ChEBI" id="CHEBI:82748"/>
        <dbReference type="ChEBI" id="CHEBI:83665"/>
        <dbReference type="ChEBI" id="CHEBI:456215"/>
        <dbReference type="EC" id="6.3.4.19"/>
    </reaction>
</comment>
<dbReference type="InterPro" id="IPR011063">
    <property type="entry name" value="TilS/TtcA_N"/>
</dbReference>
<dbReference type="SUPFAM" id="SSF52402">
    <property type="entry name" value="Adenine nucleotide alpha hydrolases-like"/>
    <property type="match status" value="1"/>
</dbReference>
<protein>
    <recommendedName>
        <fullName evidence="1">tRNA(Ile)-lysidine synthetase</fullName>
        <ecNumber evidence="1">6.3.4.19</ecNumber>
    </recommendedName>
</protein>
<accession>G8YQ47</accession>
<evidence type="ECO:0000313" key="8">
    <source>
        <dbReference type="EMBL" id="CCE78782.1"/>
    </source>
</evidence>
<dbReference type="HAMAP" id="MF_01161">
    <property type="entry name" value="tRNA_Ile_lys_synt"/>
    <property type="match status" value="1"/>
</dbReference>
<dbReference type="PANTHER" id="PTHR43033:SF1">
    <property type="entry name" value="TRNA(ILE)-LYSIDINE SYNTHASE-RELATED"/>
    <property type="match status" value="1"/>
</dbReference>
<organism evidence="8 9">
    <name type="scientific">Pichia sorbitophila (strain ATCC MYA-4447 / BCRC 22081 / CBS 7064 / NBRC 10061 / NRRL Y-12695)</name>
    <name type="common">Hybrid yeast</name>
    <dbReference type="NCBI Taxonomy" id="559304"/>
    <lineage>
        <taxon>Eukaryota</taxon>
        <taxon>Fungi</taxon>
        <taxon>Dikarya</taxon>
        <taxon>Ascomycota</taxon>
        <taxon>Saccharomycotina</taxon>
        <taxon>Pichiomycetes</taxon>
        <taxon>Debaryomycetaceae</taxon>
        <taxon>Millerozyma</taxon>
    </lineage>
</organism>
<evidence type="ECO:0000256" key="2">
    <source>
        <dbReference type="ARBA" id="ARBA00022598"/>
    </source>
</evidence>
<evidence type="ECO:0000256" key="1">
    <source>
        <dbReference type="ARBA" id="ARBA00013267"/>
    </source>
</evidence>
<dbReference type="InterPro" id="IPR014729">
    <property type="entry name" value="Rossmann-like_a/b/a_fold"/>
</dbReference>
<dbReference type="Proteomes" id="UP000005222">
    <property type="component" value="Chromosome D"/>
</dbReference>
<dbReference type="CDD" id="cd01992">
    <property type="entry name" value="TilS_N"/>
    <property type="match status" value="1"/>
</dbReference>
<keyword evidence="2" id="KW-0436">Ligase</keyword>
<dbReference type="OrthoDB" id="434144at2759"/>
<dbReference type="GO" id="GO:0032267">
    <property type="term" value="F:tRNA(Ile)-lysidine synthase activity"/>
    <property type="evidence" value="ECO:0007669"/>
    <property type="project" value="UniProtKB-EC"/>
</dbReference>
<keyword evidence="4" id="KW-0547">Nucleotide-binding</keyword>
<dbReference type="STRING" id="559304.G8YQ47"/>
<dbReference type="Gene3D" id="3.40.50.620">
    <property type="entry name" value="HUPs"/>
    <property type="match status" value="1"/>
</dbReference>
<gene>
    <name evidence="8" type="primary">Piso0_000811</name>
    <name evidence="8" type="ORF">GNLVRS01_PISO0D04645g</name>
</gene>
<dbReference type="eggNOG" id="ENOG502QQNE">
    <property type="taxonomic scope" value="Eukaryota"/>
</dbReference>
<dbReference type="InterPro" id="IPR012795">
    <property type="entry name" value="tRNA_Ile_lys_synt_N"/>
</dbReference>
<dbReference type="InterPro" id="IPR012094">
    <property type="entry name" value="tRNA_Ile_lys_synt"/>
</dbReference>
<feature type="domain" description="tRNA(Ile)-lysidine/2-thiocytidine synthase N-terminal" evidence="7">
    <location>
        <begin position="24"/>
        <end position="216"/>
    </location>
</feature>
<evidence type="ECO:0000256" key="4">
    <source>
        <dbReference type="ARBA" id="ARBA00022741"/>
    </source>
</evidence>
<dbReference type="GO" id="GO:0008033">
    <property type="term" value="P:tRNA processing"/>
    <property type="evidence" value="ECO:0007669"/>
    <property type="project" value="UniProtKB-KW"/>
</dbReference>
<dbReference type="EMBL" id="FO082056">
    <property type="protein sequence ID" value="CCE78782.1"/>
    <property type="molecule type" value="Genomic_DNA"/>
</dbReference>
<evidence type="ECO:0000259" key="7">
    <source>
        <dbReference type="Pfam" id="PF01171"/>
    </source>
</evidence>
<dbReference type="OMA" id="MCLTHLL"/>
<dbReference type="EC" id="6.3.4.19" evidence="1"/>
<dbReference type="AlphaFoldDB" id="G8YQ47"/>
<evidence type="ECO:0000313" key="9">
    <source>
        <dbReference type="Proteomes" id="UP000005222"/>
    </source>
</evidence>
<keyword evidence="3" id="KW-0819">tRNA processing</keyword>
<keyword evidence="9" id="KW-1185">Reference proteome</keyword>
<evidence type="ECO:0000256" key="3">
    <source>
        <dbReference type="ARBA" id="ARBA00022694"/>
    </source>
</evidence>
<dbReference type="GO" id="GO:0005524">
    <property type="term" value="F:ATP binding"/>
    <property type="evidence" value="ECO:0007669"/>
    <property type="project" value="UniProtKB-KW"/>
</dbReference>
<dbReference type="InParanoid" id="G8YQ47"/>
<evidence type="ECO:0000256" key="6">
    <source>
        <dbReference type="ARBA" id="ARBA00048539"/>
    </source>
</evidence>